<keyword evidence="3" id="KW-0274">FAD</keyword>
<dbReference type="Gene3D" id="3.30.465.10">
    <property type="match status" value="1"/>
</dbReference>
<sequence length="93" mass="10071">SWVIDLSILISINVNYVEETVTIEGGVNANEVIERIKKNYFIPFGISKTIGVSGISMGGGIGIVSQKYGLTLDKLEETKIVAADENIRVVSKN</sequence>
<dbReference type="Proteomes" id="UP000288716">
    <property type="component" value="Unassembled WGS sequence"/>
</dbReference>
<evidence type="ECO:0000256" key="4">
    <source>
        <dbReference type="ARBA" id="ARBA00023002"/>
    </source>
</evidence>
<dbReference type="InterPro" id="IPR050416">
    <property type="entry name" value="FAD-linked_Oxidoreductase"/>
</dbReference>
<protein>
    <submittedName>
        <fullName evidence="6">FAD-linked oxidase-like protein</fullName>
    </submittedName>
</protein>
<dbReference type="PANTHER" id="PTHR42973:SF14">
    <property type="entry name" value="FAD-BINDING PCMH-TYPE DOMAIN-CONTAINING PROTEIN-RELATED"/>
    <property type="match status" value="1"/>
</dbReference>
<evidence type="ECO:0000259" key="5">
    <source>
        <dbReference type="Pfam" id="PF01565"/>
    </source>
</evidence>
<accession>A0A443RTX5</accession>
<feature type="domain" description="FAD linked oxidase N-terminal" evidence="5">
    <location>
        <begin position="2"/>
        <end position="89"/>
    </location>
</feature>
<feature type="non-terminal residue" evidence="6">
    <location>
        <position position="1"/>
    </location>
</feature>
<evidence type="ECO:0000256" key="3">
    <source>
        <dbReference type="ARBA" id="ARBA00022827"/>
    </source>
</evidence>
<comment type="caution">
    <text evidence="6">The sequence shown here is derived from an EMBL/GenBank/DDBJ whole genome shotgun (WGS) entry which is preliminary data.</text>
</comment>
<dbReference type="InterPro" id="IPR016169">
    <property type="entry name" value="FAD-bd_PCMH_sub2"/>
</dbReference>
<dbReference type="GO" id="GO:0050660">
    <property type="term" value="F:flavin adenine dinucleotide binding"/>
    <property type="evidence" value="ECO:0007669"/>
    <property type="project" value="InterPro"/>
</dbReference>
<dbReference type="EMBL" id="NCKV01038579">
    <property type="protein sequence ID" value="RWS18509.1"/>
    <property type="molecule type" value="Genomic_DNA"/>
</dbReference>
<name>A0A443RTX5_9ACAR</name>
<keyword evidence="7" id="KW-1185">Reference proteome</keyword>
<dbReference type="Pfam" id="PF01565">
    <property type="entry name" value="FAD_binding_4"/>
    <property type="match status" value="1"/>
</dbReference>
<keyword evidence="4" id="KW-0560">Oxidoreductase</keyword>
<evidence type="ECO:0000313" key="7">
    <source>
        <dbReference type="Proteomes" id="UP000288716"/>
    </source>
</evidence>
<dbReference type="PANTHER" id="PTHR42973">
    <property type="entry name" value="BINDING OXIDOREDUCTASE, PUTATIVE (AFU_ORTHOLOGUE AFUA_1G17690)-RELATED"/>
    <property type="match status" value="1"/>
</dbReference>
<dbReference type="STRING" id="299467.A0A443RTX5"/>
<evidence type="ECO:0000256" key="2">
    <source>
        <dbReference type="ARBA" id="ARBA00022630"/>
    </source>
</evidence>
<gene>
    <name evidence="6" type="ORF">B4U80_14606</name>
</gene>
<dbReference type="InterPro" id="IPR036318">
    <property type="entry name" value="FAD-bd_PCMH-like_sf"/>
</dbReference>
<dbReference type="VEuPathDB" id="VectorBase:LDEU013531"/>
<comment type="similarity">
    <text evidence="1">Belongs to the oxygen-dependent FAD-linked oxidoreductase family.</text>
</comment>
<evidence type="ECO:0000256" key="1">
    <source>
        <dbReference type="ARBA" id="ARBA00005466"/>
    </source>
</evidence>
<organism evidence="6 7">
    <name type="scientific">Leptotrombidium deliense</name>
    <dbReference type="NCBI Taxonomy" id="299467"/>
    <lineage>
        <taxon>Eukaryota</taxon>
        <taxon>Metazoa</taxon>
        <taxon>Ecdysozoa</taxon>
        <taxon>Arthropoda</taxon>
        <taxon>Chelicerata</taxon>
        <taxon>Arachnida</taxon>
        <taxon>Acari</taxon>
        <taxon>Acariformes</taxon>
        <taxon>Trombidiformes</taxon>
        <taxon>Prostigmata</taxon>
        <taxon>Anystina</taxon>
        <taxon>Parasitengona</taxon>
        <taxon>Trombiculoidea</taxon>
        <taxon>Trombiculidae</taxon>
        <taxon>Leptotrombidium</taxon>
    </lineage>
</organism>
<dbReference type="OrthoDB" id="415825at2759"/>
<dbReference type="GO" id="GO:0016491">
    <property type="term" value="F:oxidoreductase activity"/>
    <property type="evidence" value="ECO:0007669"/>
    <property type="project" value="UniProtKB-KW"/>
</dbReference>
<keyword evidence="2" id="KW-0285">Flavoprotein</keyword>
<dbReference type="InterPro" id="IPR006094">
    <property type="entry name" value="Oxid_FAD_bind_N"/>
</dbReference>
<dbReference type="AlphaFoldDB" id="A0A443RTX5"/>
<dbReference type="SUPFAM" id="SSF56176">
    <property type="entry name" value="FAD-binding/transporter-associated domain-like"/>
    <property type="match status" value="1"/>
</dbReference>
<reference evidence="6 7" key="1">
    <citation type="journal article" date="2018" name="Gigascience">
        <title>Genomes of trombidid mites reveal novel predicted allergens and laterally-transferred genes associated with secondary metabolism.</title>
        <authorList>
            <person name="Dong X."/>
            <person name="Chaisiri K."/>
            <person name="Xia D."/>
            <person name="Armstrong S.D."/>
            <person name="Fang Y."/>
            <person name="Donnelly M.J."/>
            <person name="Kadowaki T."/>
            <person name="McGarry J.W."/>
            <person name="Darby A.C."/>
            <person name="Makepeace B.L."/>
        </authorList>
    </citation>
    <scope>NUCLEOTIDE SEQUENCE [LARGE SCALE GENOMIC DNA]</scope>
    <source>
        <strain evidence="6">UoL-UT</strain>
    </source>
</reference>
<proteinExistence type="inferred from homology"/>
<evidence type="ECO:0000313" key="6">
    <source>
        <dbReference type="EMBL" id="RWS18509.1"/>
    </source>
</evidence>